<comment type="caution">
    <text evidence="8">Lacks conserved residue(s) required for the propagation of feature annotation.</text>
</comment>
<feature type="region of interest" description="Disordered" evidence="10">
    <location>
        <begin position="523"/>
        <end position="545"/>
    </location>
</feature>
<comment type="caution">
    <text evidence="13">The sequence shown here is derived from an EMBL/GenBank/DDBJ whole genome shotgun (WGS) entry which is preliminary data.</text>
</comment>
<dbReference type="InterPro" id="IPR050736">
    <property type="entry name" value="Sensor_HK_Regulatory"/>
</dbReference>
<dbReference type="InterPro" id="IPR036097">
    <property type="entry name" value="HisK_dim/P_sf"/>
</dbReference>
<dbReference type="PROSITE" id="PS50109">
    <property type="entry name" value="HIS_KIN"/>
    <property type="match status" value="1"/>
</dbReference>
<gene>
    <name evidence="13" type="ORF">FHX41_5475</name>
</gene>
<evidence type="ECO:0000256" key="6">
    <source>
        <dbReference type="ARBA" id="ARBA00022777"/>
    </source>
</evidence>
<keyword evidence="9" id="KW-0175">Coiled coil</keyword>
<evidence type="ECO:0000259" key="12">
    <source>
        <dbReference type="PROSITE" id="PS50110"/>
    </source>
</evidence>
<dbReference type="InterPro" id="IPR003594">
    <property type="entry name" value="HATPase_dom"/>
</dbReference>
<evidence type="ECO:0000256" key="4">
    <source>
        <dbReference type="ARBA" id="ARBA00022553"/>
    </source>
</evidence>
<evidence type="ECO:0000256" key="5">
    <source>
        <dbReference type="ARBA" id="ARBA00022679"/>
    </source>
</evidence>
<protein>
    <recommendedName>
        <fullName evidence="3">histidine kinase</fullName>
        <ecNumber evidence="3">2.7.13.3</ecNumber>
    </recommendedName>
</protein>
<evidence type="ECO:0000256" key="3">
    <source>
        <dbReference type="ARBA" id="ARBA00012438"/>
    </source>
</evidence>
<feature type="domain" description="Response regulatory" evidence="12">
    <location>
        <begin position="452"/>
        <end position="563"/>
    </location>
</feature>
<reference evidence="13 14" key="1">
    <citation type="submission" date="2019-06" db="EMBL/GenBank/DDBJ databases">
        <title>Sequencing the genomes of 1000 actinobacteria strains.</title>
        <authorList>
            <person name="Klenk H.-P."/>
        </authorList>
    </citation>
    <scope>NUCLEOTIDE SEQUENCE [LARGE SCALE GENOMIC DNA]</scope>
    <source>
        <strain evidence="13 14">DSM 45043</strain>
    </source>
</reference>
<dbReference type="SMART" id="SM00387">
    <property type="entry name" value="HATPase_c"/>
    <property type="match status" value="1"/>
</dbReference>
<keyword evidence="5" id="KW-0808">Transferase</keyword>
<keyword evidence="7" id="KW-0902">Two-component regulatory system</keyword>
<evidence type="ECO:0000256" key="2">
    <source>
        <dbReference type="ARBA" id="ARBA00004236"/>
    </source>
</evidence>
<dbReference type="SUPFAM" id="SSF47384">
    <property type="entry name" value="Homodimeric domain of signal transducing histidine kinase"/>
    <property type="match status" value="1"/>
</dbReference>
<dbReference type="Pfam" id="PF02518">
    <property type="entry name" value="HATPase_c"/>
    <property type="match status" value="1"/>
</dbReference>
<comment type="subcellular location">
    <subcellularLocation>
        <location evidence="2">Cell membrane</location>
    </subcellularLocation>
</comment>
<dbReference type="SMART" id="SM00388">
    <property type="entry name" value="HisKA"/>
    <property type="match status" value="1"/>
</dbReference>
<feature type="coiled-coil region" evidence="9">
    <location>
        <begin position="145"/>
        <end position="193"/>
    </location>
</feature>
<name>A0A543IMA0_9ACTN</name>
<dbReference type="InterPro" id="IPR001789">
    <property type="entry name" value="Sig_transdc_resp-reg_receiver"/>
</dbReference>
<keyword evidence="6 13" id="KW-0418">Kinase</keyword>
<evidence type="ECO:0000313" key="13">
    <source>
        <dbReference type="EMBL" id="TQM71702.1"/>
    </source>
</evidence>
<feature type="domain" description="Histidine kinase" evidence="11">
    <location>
        <begin position="228"/>
        <end position="443"/>
    </location>
</feature>
<dbReference type="Gene3D" id="1.10.287.130">
    <property type="match status" value="1"/>
</dbReference>
<dbReference type="InterPro" id="IPR003661">
    <property type="entry name" value="HisK_dim/P_dom"/>
</dbReference>
<dbReference type="PANTHER" id="PTHR43711:SF1">
    <property type="entry name" value="HISTIDINE KINASE 1"/>
    <property type="match status" value="1"/>
</dbReference>
<evidence type="ECO:0000256" key="10">
    <source>
        <dbReference type="SAM" id="MobiDB-lite"/>
    </source>
</evidence>
<evidence type="ECO:0000313" key="14">
    <source>
        <dbReference type="Proteomes" id="UP000316706"/>
    </source>
</evidence>
<dbReference type="AlphaFoldDB" id="A0A543IMA0"/>
<dbReference type="RefSeq" id="WP_141973290.1">
    <property type="nucleotide sequence ID" value="NZ_VFPO01000001.1"/>
</dbReference>
<sequence>MADDLIHLRLTEEPDVFTVRQAGRQVAAALRCPQHDQVRIATALSELGRELYSCCGRVSVGFRLDRDAAPALVIEFGFAPRPGVRIPGEGVAAAGRLMDLVEEDRAGGLAIVRTRKNLTAGTGVTDDEVDELRARLRRLHPVSALDELRTQNAELIEALEESRRQREELQNLNAELEQTNRGVMALYTELSEELEKTNRGVVALYAELDDKTEQLHDAVATKNRFWASISHELRTPVNGIVGLARLLLDPQNGPLDEEQQRQVSLINDTGIALLGMVEELLDMAKAEQGRLEARQGLMETRAMLGQLSALLRPIAEQKNLTLAVDAADAPSVLVTDEVLLTRVLRNLLGNAVKFTVEGEVRLTVRSTPDHVAFVVADTGPGIPPAYSERVFEEFYQVPGISAPGTGLGLPYARRLTAVLGGELTLDSTLGEGTTVTVRLPTHRPLAGLGLRHVLVVDADAASRRGLRDLVGAAAERVSEAPGAAAADDAVASGAPDLVLLGPGTPDLDVPSGLPPGTMVVAVTAEPPGRPPPGRADATVSRDHLDPLMLAETVRDVRERKGRR</sequence>
<comment type="catalytic activity">
    <reaction evidence="1">
        <text>ATP + protein L-histidine = ADP + protein N-phospho-L-histidine.</text>
        <dbReference type="EC" id="2.7.13.3"/>
    </reaction>
</comment>
<dbReference type="GO" id="GO:0000155">
    <property type="term" value="F:phosphorelay sensor kinase activity"/>
    <property type="evidence" value="ECO:0007669"/>
    <property type="project" value="InterPro"/>
</dbReference>
<dbReference type="InterPro" id="IPR005467">
    <property type="entry name" value="His_kinase_dom"/>
</dbReference>
<dbReference type="Gene3D" id="3.30.565.10">
    <property type="entry name" value="Histidine kinase-like ATPase, C-terminal domain"/>
    <property type="match status" value="1"/>
</dbReference>
<dbReference type="EC" id="2.7.13.3" evidence="3"/>
<organism evidence="13 14">
    <name type="scientific">Actinomadura hallensis</name>
    <dbReference type="NCBI Taxonomy" id="337895"/>
    <lineage>
        <taxon>Bacteria</taxon>
        <taxon>Bacillati</taxon>
        <taxon>Actinomycetota</taxon>
        <taxon>Actinomycetes</taxon>
        <taxon>Streptosporangiales</taxon>
        <taxon>Thermomonosporaceae</taxon>
        <taxon>Actinomadura</taxon>
    </lineage>
</organism>
<dbReference type="Proteomes" id="UP000316706">
    <property type="component" value="Unassembled WGS sequence"/>
</dbReference>
<keyword evidence="4" id="KW-0597">Phosphoprotein</keyword>
<accession>A0A543IMA0</accession>
<dbReference type="InterPro" id="IPR036890">
    <property type="entry name" value="HATPase_C_sf"/>
</dbReference>
<dbReference type="EMBL" id="VFPO01000001">
    <property type="protein sequence ID" value="TQM71702.1"/>
    <property type="molecule type" value="Genomic_DNA"/>
</dbReference>
<dbReference type="InterPro" id="IPR004358">
    <property type="entry name" value="Sig_transdc_His_kin-like_C"/>
</dbReference>
<evidence type="ECO:0000256" key="1">
    <source>
        <dbReference type="ARBA" id="ARBA00000085"/>
    </source>
</evidence>
<dbReference type="SUPFAM" id="SSF52172">
    <property type="entry name" value="CheY-like"/>
    <property type="match status" value="1"/>
</dbReference>
<evidence type="ECO:0000259" key="11">
    <source>
        <dbReference type="PROSITE" id="PS50109"/>
    </source>
</evidence>
<dbReference type="PANTHER" id="PTHR43711">
    <property type="entry name" value="TWO-COMPONENT HISTIDINE KINASE"/>
    <property type="match status" value="1"/>
</dbReference>
<dbReference type="InterPro" id="IPR011006">
    <property type="entry name" value="CheY-like_superfamily"/>
</dbReference>
<dbReference type="PROSITE" id="PS50110">
    <property type="entry name" value="RESPONSE_REGULATORY"/>
    <property type="match status" value="1"/>
</dbReference>
<evidence type="ECO:0000256" key="7">
    <source>
        <dbReference type="ARBA" id="ARBA00023012"/>
    </source>
</evidence>
<dbReference type="SUPFAM" id="SSF55874">
    <property type="entry name" value="ATPase domain of HSP90 chaperone/DNA topoisomerase II/histidine kinase"/>
    <property type="match status" value="1"/>
</dbReference>
<evidence type="ECO:0000256" key="9">
    <source>
        <dbReference type="SAM" id="Coils"/>
    </source>
</evidence>
<dbReference type="GO" id="GO:0005886">
    <property type="term" value="C:plasma membrane"/>
    <property type="evidence" value="ECO:0007669"/>
    <property type="project" value="UniProtKB-SubCell"/>
</dbReference>
<dbReference type="CDD" id="cd00082">
    <property type="entry name" value="HisKA"/>
    <property type="match status" value="1"/>
</dbReference>
<dbReference type="OrthoDB" id="340764at2"/>
<proteinExistence type="predicted"/>
<evidence type="ECO:0000256" key="8">
    <source>
        <dbReference type="PROSITE-ProRule" id="PRU00169"/>
    </source>
</evidence>
<dbReference type="Pfam" id="PF00512">
    <property type="entry name" value="HisKA"/>
    <property type="match status" value="1"/>
</dbReference>
<dbReference type="PRINTS" id="PR00344">
    <property type="entry name" value="BCTRLSENSOR"/>
</dbReference>
<keyword evidence="14" id="KW-1185">Reference proteome</keyword>